<evidence type="ECO:0000256" key="1">
    <source>
        <dbReference type="SAM" id="SignalP"/>
    </source>
</evidence>
<feature type="signal peptide" evidence="1">
    <location>
        <begin position="1"/>
        <end position="33"/>
    </location>
</feature>
<name>A0A7W3P650_9ACTN</name>
<protein>
    <submittedName>
        <fullName evidence="2">Uncharacterized protein</fullName>
    </submittedName>
</protein>
<organism evidence="2 3">
    <name type="scientific">Microlunatus kandeliicorticis</name>
    <dbReference type="NCBI Taxonomy" id="1759536"/>
    <lineage>
        <taxon>Bacteria</taxon>
        <taxon>Bacillati</taxon>
        <taxon>Actinomycetota</taxon>
        <taxon>Actinomycetes</taxon>
        <taxon>Propionibacteriales</taxon>
        <taxon>Propionibacteriaceae</taxon>
        <taxon>Microlunatus</taxon>
    </lineage>
</organism>
<accession>A0A7W3P650</accession>
<evidence type="ECO:0000313" key="2">
    <source>
        <dbReference type="EMBL" id="MBA8794609.1"/>
    </source>
</evidence>
<dbReference type="AlphaFoldDB" id="A0A7W3P650"/>
<dbReference type="Proteomes" id="UP000523079">
    <property type="component" value="Unassembled WGS sequence"/>
</dbReference>
<comment type="caution">
    <text evidence="2">The sequence shown here is derived from an EMBL/GenBank/DDBJ whole genome shotgun (WGS) entry which is preliminary data.</text>
</comment>
<evidence type="ECO:0000313" key="3">
    <source>
        <dbReference type="Proteomes" id="UP000523079"/>
    </source>
</evidence>
<keyword evidence="3" id="KW-1185">Reference proteome</keyword>
<dbReference type="RefSeq" id="WP_182560158.1">
    <property type="nucleotide sequence ID" value="NZ_JACGWT010000003.1"/>
</dbReference>
<keyword evidence="1" id="KW-0732">Signal</keyword>
<reference evidence="2 3" key="1">
    <citation type="submission" date="2020-07" db="EMBL/GenBank/DDBJ databases">
        <title>Sequencing the genomes of 1000 actinobacteria strains.</title>
        <authorList>
            <person name="Klenk H.-P."/>
        </authorList>
    </citation>
    <scope>NUCLEOTIDE SEQUENCE [LARGE SCALE GENOMIC DNA]</scope>
    <source>
        <strain evidence="2 3">DSM 100723</strain>
    </source>
</reference>
<feature type="chain" id="PRO_5031031896" evidence="1">
    <location>
        <begin position="34"/>
        <end position="254"/>
    </location>
</feature>
<dbReference type="EMBL" id="JACGWT010000003">
    <property type="protein sequence ID" value="MBA8794609.1"/>
    <property type="molecule type" value="Genomic_DNA"/>
</dbReference>
<gene>
    <name evidence="2" type="ORF">FHX74_002228</name>
</gene>
<proteinExistence type="predicted"/>
<sequence>MTPSRPFARAAVAGLAVAGSTVLPVLLPGTAQAATCKAPTVLAADSDVHARALGTTDKQAVTFAVLVQDNGCATTSVRFRLSSPGSYGFTEAVKVGAGEQKGQNYWAVQVTFTRHDVRNDDAGTWRTSLTAKSAAGSQTASGPSFTLKRATRLGADAAPEPIRKGRTITVTGTLQRADWQQGRFSGYAGQKVALQWRSTAKGSTYKTLRTVTAGSGGVIRTTTKAGADGCYRFAYAGNGSTAPVSGSSDCVDVR</sequence>